<accession>A0ACB9EZY2</accession>
<comment type="caution">
    <text evidence="1">The sequence shown here is derived from an EMBL/GenBank/DDBJ whole genome shotgun (WGS) entry which is preliminary data.</text>
</comment>
<keyword evidence="2" id="KW-1185">Reference proteome</keyword>
<reference evidence="2" key="1">
    <citation type="journal article" date="2022" name="Mol. Ecol. Resour.">
        <title>The genomes of chicory, endive, great burdock and yacon provide insights into Asteraceae palaeo-polyploidization history and plant inulin production.</title>
        <authorList>
            <person name="Fan W."/>
            <person name="Wang S."/>
            <person name="Wang H."/>
            <person name="Wang A."/>
            <person name="Jiang F."/>
            <person name="Liu H."/>
            <person name="Zhao H."/>
            <person name="Xu D."/>
            <person name="Zhang Y."/>
        </authorList>
    </citation>
    <scope>NUCLEOTIDE SEQUENCE [LARGE SCALE GENOMIC DNA]</scope>
    <source>
        <strain evidence="2">cv. Punajuju</strain>
    </source>
</reference>
<gene>
    <name evidence="1" type="ORF">L2E82_14399</name>
</gene>
<dbReference type="Proteomes" id="UP001055811">
    <property type="component" value="Linkage Group LG03"/>
</dbReference>
<organism evidence="1 2">
    <name type="scientific">Cichorium intybus</name>
    <name type="common">Chicory</name>
    <dbReference type="NCBI Taxonomy" id="13427"/>
    <lineage>
        <taxon>Eukaryota</taxon>
        <taxon>Viridiplantae</taxon>
        <taxon>Streptophyta</taxon>
        <taxon>Embryophyta</taxon>
        <taxon>Tracheophyta</taxon>
        <taxon>Spermatophyta</taxon>
        <taxon>Magnoliopsida</taxon>
        <taxon>eudicotyledons</taxon>
        <taxon>Gunneridae</taxon>
        <taxon>Pentapetalae</taxon>
        <taxon>asterids</taxon>
        <taxon>campanulids</taxon>
        <taxon>Asterales</taxon>
        <taxon>Asteraceae</taxon>
        <taxon>Cichorioideae</taxon>
        <taxon>Cichorieae</taxon>
        <taxon>Cichoriinae</taxon>
        <taxon>Cichorium</taxon>
    </lineage>
</organism>
<proteinExistence type="predicted"/>
<evidence type="ECO:0000313" key="2">
    <source>
        <dbReference type="Proteomes" id="UP001055811"/>
    </source>
</evidence>
<dbReference type="EMBL" id="CM042011">
    <property type="protein sequence ID" value="KAI3764392.1"/>
    <property type="molecule type" value="Genomic_DNA"/>
</dbReference>
<name>A0ACB9EZY2_CICIN</name>
<protein>
    <submittedName>
        <fullName evidence="1">Uncharacterized protein</fullName>
    </submittedName>
</protein>
<sequence>MSMENSKDCIMADLLFLKRSDGQIIKFQGDDVIHDFVEIKRAGYDHIETVGDIYGRLSLIEHNFLVRDRIMARIFSFPISTRTFDWLKGISDDEFEKVIKEFKFSLSYSLFPVAMEFDRKLDSRLGYGGALMRSLGHIPMETFSYFER</sequence>
<reference evidence="1 2" key="2">
    <citation type="journal article" date="2022" name="Mol. Ecol. Resour.">
        <title>The genomes of chicory, endive, great burdock and yacon provide insights into Asteraceae paleo-polyploidization history and plant inulin production.</title>
        <authorList>
            <person name="Fan W."/>
            <person name="Wang S."/>
            <person name="Wang H."/>
            <person name="Wang A."/>
            <person name="Jiang F."/>
            <person name="Liu H."/>
            <person name="Zhao H."/>
            <person name="Xu D."/>
            <person name="Zhang Y."/>
        </authorList>
    </citation>
    <scope>NUCLEOTIDE SEQUENCE [LARGE SCALE GENOMIC DNA]</scope>
    <source>
        <strain evidence="2">cv. Punajuju</strain>
        <tissue evidence="1">Leaves</tissue>
    </source>
</reference>
<evidence type="ECO:0000313" key="1">
    <source>
        <dbReference type="EMBL" id="KAI3764392.1"/>
    </source>
</evidence>